<evidence type="ECO:0000313" key="2">
    <source>
        <dbReference type="EMBL" id="MFK7002859.1"/>
    </source>
</evidence>
<keyword evidence="1" id="KW-0472">Membrane</keyword>
<dbReference type="RefSeq" id="WP_060382905.1">
    <property type="nucleotide sequence ID" value="NZ_CP013992.1"/>
</dbReference>
<reference evidence="2 3" key="1">
    <citation type="submission" date="2024-02" db="EMBL/GenBank/DDBJ databases">
        <title>Comparative Genomic Analysis of Flavobacterium Species Causing Columnaris Disease of Freshwater Fish in Thailand: Insights into Virulence and Resistance Mechanisms.</title>
        <authorList>
            <person name="Nguyen D."/>
            <person name="Chokmangmeepisarn P."/>
            <person name="Khianchaikhan K."/>
            <person name="Morishita M."/>
            <person name="Bunnoy A."/>
            <person name="Rodkhum C."/>
        </authorList>
    </citation>
    <scope>NUCLEOTIDE SEQUENCE [LARGE SCALE GENOMIC DNA]</scope>
    <source>
        <strain evidence="2 3">PCBSB2203</strain>
    </source>
</reference>
<proteinExistence type="predicted"/>
<dbReference type="PANTHER" id="PTHR21180:SF32">
    <property type="entry name" value="ENDONUCLEASE_EXONUCLEASE_PHOSPHATASE FAMILY DOMAIN-CONTAINING PROTEIN 1"/>
    <property type="match status" value="1"/>
</dbReference>
<sequence length="297" mass="35120">MRQSLKPYFEYTKNQRIALLSFIFLSVLFQILYTCIDFSEKNKLTEEEKKWLAQQNIIDSLKNKKEENRYKIYPFNPNFMTDYKGYKLGMSVEELNRLFAYRKKGKYVNSIQEFQKITKVSDSLLTSISTYFKFPDWVLKKKYLNNSKSPSLEDQRKEKKRDKIEQIDINLATKEDLMKVYGIGDVISDRILKEKETLGGFVSMNQLEYVWGISPEVMIELNKKFTLLKTPEVLKLKINEASTKELLKIPYIKYPIAREIIGFRSMNNGIHSVDDLLKIKNFPVDKVKIITLYLDFK</sequence>
<organism evidence="2 3">
    <name type="scientific">Flavobacterium covae</name>
    <dbReference type="NCBI Taxonomy" id="2906076"/>
    <lineage>
        <taxon>Bacteria</taxon>
        <taxon>Pseudomonadati</taxon>
        <taxon>Bacteroidota</taxon>
        <taxon>Flavobacteriia</taxon>
        <taxon>Flavobacteriales</taxon>
        <taxon>Flavobacteriaceae</taxon>
        <taxon>Flavobacterium</taxon>
    </lineage>
</organism>
<dbReference type="Pfam" id="PF12836">
    <property type="entry name" value="HHH_3"/>
    <property type="match status" value="2"/>
</dbReference>
<accession>A0ABW8PE45</accession>
<name>A0ABW8PE45_9FLAO</name>
<feature type="transmembrane region" description="Helical" evidence="1">
    <location>
        <begin position="17"/>
        <end position="36"/>
    </location>
</feature>
<dbReference type="PANTHER" id="PTHR21180">
    <property type="entry name" value="ENDONUCLEASE/EXONUCLEASE/PHOSPHATASE FAMILY DOMAIN-CONTAINING PROTEIN 1"/>
    <property type="match status" value="1"/>
</dbReference>
<protein>
    <submittedName>
        <fullName evidence="2">Helix-hairpin-helix domain-containing protein</fullName>
    </submittedName>
</protein>
<comment type="caution">
    <text evidence="2">The sequence shown here is derived from an EMBL/GenBank/DDBJ whole genome shotgun (WGS) entry which is preliminary data.</text>
</comment>
<keyword evidence="1" id="KW-1133">Transmembrane helix</keyword>
<dbReference type="Proteomes" id="UP001621713">
    <property type="component" value="Unassembled WGS sequence"/>
</dbReference>
<evidence type="ECO:0000256" key="1">
    <source>
        <dbReference type="SAM" id="Phobius"/>
    </source>
</evidence>
<evidence type="ECO:0000313" key="3">
    <source>
        <dbReference type="Proteomes" id="UP001621713"/>
    </source>
</evidence>
<dbReference type="InterPro" id="IPR051675">
    <property type="entry name" value="Endo/Exo/Phosphatase_dom_1"/>
</dbReference>
<dbReference type="Gene3D" id="1.10.150.280">
    <property type="entry name" value="AF1531-like domain"/>
    <property type="match status" value="2"/>
</dbReference>
<dbReference type="GeneID" id="56895956"/>
<keyword evidence="1" id="KW-0812">Transmembrane</keyword>
<gene>
    <name evidence="2" type="ORF">V3467_03185</name>
</gene>
<dbReference type="InterPro" id="IPR010994">
    <property type="entry name" value="RuvA_2-like"/>
</dbReference>
<dbReference type="SUPFAM" id="SSF47781">
    <property type="entry name" value="RuvA domain 2-like"/>
    <property type="match status" value="2"/>
</dbReference>
<dbReference type="EMBL" id="JAZHOJ010000004">
    <property type="protein sequence ID" value="MFK7002859.1"/>
    <property type="molecule type" value="Genomic_DNA"/>
</dbReference>
<keyword evidence="3" id="KW-1185">Reference proteome</keyword>